<organism evidence="4 5">
    <name type="scientific">Xylona heveae (strain CBS 132557 / TC161)</name>
    <dbReference type="NCBI Taxonomy" id="1328760"/>
    <lineage>
        <taxon>Eukaryota</taxon>
        <taxon>Fungi</taxon>
        <taxon>Dikarya</taxon>
        <taxon>Ascomycota</taxon>
        <taxon>Pezizomycotina</taxon>
        <taxon>Xylonomycetes</taxon>
        <taxon>Xylonales</taxon>
        <taxon>Xylonaceae</taxon>
        <taxon>Xylona</taxon>
    </lineage>
</organism>
<dbReference type="InterPro" id="IPR018203">
    <property type="entry name" value="GDP_dissociation_inhibitor"/>
</dbReference>
<evidence type="ECO:0000256" key="2">
    <source>
        <dbReference type="PIRNR" id="PIRNR037514"/>
    </source>
</evidence>
<dbReference type="Gene3D" id="3.30.519.10">
    <property type="entry name" value="Guanine Nucleotide Dissociation Inhibitor, domain 2"/>
    <property type="match status" value="1"/>
</dbReference>
<dbReference type="FunCoup" id="A0A165FFG4">
    <property type="interactions" value="182"/>
</dbReference>
<dbReference type="InterPro" id="IPR036188">
    <property type="entry name" value="FAD/NAD-bd_sf"/>
</dbReference>
<feature type="region of interest" description="Disordered" evidence="3">
    <location>
        <begin position="332"/>
        <end position="362"/>
    </location>
</feature>
<sequence length="545" mass="58713">MDSLSGTFWDVVIAGTGLQQSLLALSLSRSGKKVLHADKNRYYGGFEAAFTLQEAEEWLNKGDEDSPLRPFRKASSVPQASLDGSNKAPKLSARAYSLALSPQLLYARSSLLQALISSKVYRQLEFLAVGSWWIYVPRDRSETGEALTSSHGELKKVPNGREDIFSDDLIDLRSKRSLMKFLKFVADYENMSEVWSDYASIPFSEFLRSRFGISMSLQAPLLALTLSPVSPSETPTSFALPRIARHLRSMGVFGPGFGAVLPKWGGGAEIAQVACRACAVGGGVYVLDEGISDVSNAPADQGEMPGQVGSSAHHPVAVTLSSGETVNTLWLVGSPDDIPKKSGTTRSGNEPESPTREEVTSKSISIVSSPLTGLFPQTAEAGPVPAGAVVVFPPETLLTEEKVAENQPPVYIMVHSSDSGECPSGQCILYSSVFISGDEGQATLDLAVNRLLSSLGEDPKSCLLWSMRYSQQGPSLHSGVVSSCEERSPGQIFFPRSSNGLAFDDELLNNVKCAYEKIVGSDNEDSSFMAFSDREVPTSYMSDEE</sequence>
<reference evidence="4 5" key="1">
    <citation type="journal article" date="2016" name="Fungal Biol.">
        <title>The genome of Xylona heveae provides a window into fungal endophytism.</title>
        <authorList>
            <person name="Gazis R."/>
            <person name="Kuo A."/>
            <person name="Riley R."/>
            <person name="LaButti K."/>
            <person name="Lipzen A."/>
            <person name="Lin J."/>
            <person name="Amirebrahimi M."/>
            <person name="Hesse C.N."/>
            <person name="Spatafora J.W."/>
            <person name="Henrissat B."/>
            <person name="Hainaut M."/>
            <person name="Grigoriev I.V."/>
            <person name="Hibbett D.S."/>
        </authorList>
    </citation>
    <scope>NUCLEOTIDE SEQUENCE [LARGE SCALE GENOMIC DNA]</scope>
    <source>
        <strain evidence="4 5">TC161</strain>
    </source>
</reference>
<dbReference type="GO" id="GO:0005092">
    <property type="term" value="F:GDP-dissociation inhibitor activity"/>
    <property type="evidence" value="ECO:0007669"/>
    <property type="project" value="UniProtKB-UniRule"/>
</dbReference>
<dbReference type="Gene3D" id="3.50.50.60">
    <property type="entry name" value="FAD/NAD(P)-binding domain"/>
    <property type="match status" value="1"/>
</dbReference>
<evidence type="ECO:0000256" key="3">
    <source>
        <dbReference type="SAM" id="MobiDB-lite"/>
    </source>
</evidence>
<dbReference type="OMA" id="HQYLEFQ"/>
<dbReference type="GO" id="GO:0007264">
    <property type="term" value="P:small GTPase-mediated signal transduction"/>
    <property type="evidence" value="ECO:0007669"/>
    <property type="project" value="UniProtKB-UniRule"/>
</dbReference>
<dbReference type="GO" id="GO:0005634">
    <property type="term" value="C:nucleus"/>
    <property type="evidence" value="ECO:0007669"/>
    <property type="project" value="TreeGrafter"/>
</dbReference>
<evidence type="ECO:0000256" key="1">
    <source>
        <dbReference type="ARBA" id="ARBA00005593"/>
    </source>
</evidence>
<dbReference type="STRING" id="1328760.A0A165FFG4"/>
<dbReference type="GO" id="GO:0005968">
    <property type="term" value="C:Rab-protein geranylgeranyltransferase complex"/>
    <property type="evidence" value="ECO:0007669"/>
    <property type="project" value="TreeGrafter"/>
</dbReference>
<dbReference type="GO" id="GO:0016192">
    <property type="term" value="P:vesicle-mediated transport"/>
    <property type="evidence" value="ECO:0007669"/>
    <property type="project" value="TreeGrafter"/>
</dbReference>
<gene>
    <name evidence="4" type="ORF">L228DRAFT_270180</name>
</gene>
<comment type="similarity">
    <text evidence="1 2">Belongs to the Rab GDI family.</text>
</comment>
<dbReference type="PIRSF" id="PIRSF037514">
    <property type="entry name" value="Rab_ger_ger_transf_A_fun"/>
    <property type="match status" value="1"/>
</dbReference>
<proteinExistence type="inferred from homology"/>
<accession>A0A165FFG4</accession>
<dbReference type="Pfam" id="PF00996">
    <property type="entry name" value="GDI"/>
    <property type="match status" value="1"/>
</dbReference>
<evidence type="ECO:0000313" key="4">
    <source>
        <dbReference type="EMBL" id="KZF20915.1"/>
    </source>
</evidence>
<dbReference type="PRINTS" id="PR00891">
    <property type="entry name" value="RABGDIREP"/>
</dbReference>
<dbReference type="Proteomes" id="UP000076632">
    <property type="component" value="Unassembled WGS sequence"/>
</dbReference>
<dbReference type="InterPro" id="IPR017230">
    <property type="entry name" value="Mrs6"/>
</dbReference>
<dbReference type="Gene3D" id="1.10.405.10">
    <property type="entry name" value="Guanine Nucleotide Dissociation Inhibitor, domain 1"/>
    <property type="match status" value="1"/>
</dbReference>
<dbReference type="GO" id="GO:0005829">
    <property type="term" value="C:cytosol"/>
    <property type="evidence" value="ECO:0007669"/>
    <property type="project" value="TreeGrafter"/>
</dbReference>
<dbReference type="PANTHER" id="PTHR11787:SF4">
    <property type="entry name" value="CHM, RAB ESCORT PROTEIN 1"/>
    <property type="match status" value="1"/>
</dbReference>
<name>A0A165FFG4_XYLHT</name>
<protein>
    <recommendedName>
        <fullName evidence="2">Rab proteins geranylgeranyltransferase</fullName>
    </recommendedName>
</protein>
<dbReference type="SUPFAM" id="SSF51905">
    <property type="entry name" value="FAD/NAD(P)-binding domain"/>
    <property type="match status" value="1"/>
</dbReference>
<feature type="compositionally biased region" description="Polar residues" evidence="3">
    <location>
        <begin position="342"/>
        <end position="352"/>
    </location>
</feature>
<dbReference type="RefSeq" id="XP_018186470.1">
    <property type="nucleotide sequence ID" value="XM_018335383.1"/>
</dbReference>
<dbReference type="AlphaFoldDB" id="A0A165FFG4"/>
<dbReference type="PRINTS" id="PR00894">
    <property type="entry name" value="YEASTMRS6P"/>
</dbReference>
<dbReference type="InParanoid" id="A0A165FFG4"/>
<dbReference type="PANTHER" id="PTHR11787">
    <property type="entry name" value="RAB GDP-DISSOCIATION INHIBITOR"/>
    <property type="match status" value="1"/>
</dbReference>
<dbReference type="GeneID" id="28900520"/>
<dbReference type="SUPFAM" id="SSF54373">
    <property type="entry name" value="FAD-linked reductases, C-terminal domain"/>
    <property type="match status" value="1"/>
</dbReference>
<dbReference type="EMBL" id="KV407462">
    <property type="protein sequence ID" value="KZF20915.1"/>
    <property type="molecule type" value="Genomic_DNA"/>
</dbReference>
<keyword evidence="5" id="KW-1185">Reference proteome</keyword>
<feature type="region of interest" description="Disordered" evidence="3">
    <location>
        <begin position="63"/>
        <end position="87"/>
    </location>
</feature>
<dbReference type="OrthoDB" id="1923006at2759"/>
<evidence type="ECO:0000313" key="5">
    <source>
        <dbReference type="Proteomes" id="UP000076632"/>
    </source>
</evidence>